<dbReference type="Proteomes" id="UP000199137">
    <property type="component" value="Unassembled WGS sequence"/>
</dbReference>
<dbReference type="SUPFAM" id="SSF51366">
    <property type="entry name" value="Ribulose-phoshate binding barrel"/>
    <property type="match status" value="1"/>
</dbReference>
<dbReference type="Pfam" id="PF00977">
    <property type="entry name" value="His_biosynth"/>
    <property type="match status" value="1"/>
</dbReference>
<dbReference type="Gene3D" id="3.20.20.70">
    <property type="entry name" value="Aldolase class I"/>
    <property type="match status" value="1"/>
</dbReference>
<evidence type="ECO:0000313" key="7">
    <source>
        <dbReference type="Proteomes" id="UP000199137"/>
    </source>
</evidence>
<dbReference type="PANTHER" id="PTHR21235">
    <property type="entry name" value="IMIDAZOLE GLYCEROL PHOSPHATE SYNTHASE SUBUNIT HISF/H IGP SYNTHASE SUBUNIT HISF/H"/>
    <property type="match status" value="1"/>
</dbReference>
<gene>
    <name evidence="6" type="ORF">SAMN05421854_108377</name>
</gene>
<name>A0A1I5VIW9_9PSEU</name>
<evidence type="ECO:0000313" key="6">
    <source>
        <dbReference type="EMBL" id="SFQ07518.1"/>
    </source>
</evidence>
<dbReference type="STRING" id="112413.SAMN05421854_108377"/>
<reference evidence="7" key="1">
    <citation type="submission" date="2016-10" db="EMBL/GenBank/DDBJ databases">
        <authorList>
            <person name="Varghese N."/>
            <person name="Submissions S."/>
        </authorList>
    </citation>
    <scope>NUCLEOTIDE SEQUENCE [LARGE SCALE GENOMIC DNA]</scope>
    <source>
        <strain evidence="7">DSM 44637</strain>
    </source>
</reference>
<dbReference type="InterPro" id="IPR013785">
    <property type="entry name" value="Aldolase_TIM"/>
</dbReference>
<comment type="similarity">
    <text evidence="1 5">Belongs to the HisA/HisF family.</text>
</comment>
<comment type="pathway">
    <text evidence="4">Amino-acid biosynthesis.</text>
</comment>
<evidence type="ECO:0000256" key="2">
    <source>
        <dbReference type="ARBA" id="ARBA00022605"/>
    </source>
</evidence>
<evidence type="ECO:0000256" key="3">
    <source>
        <dbReference type="ARBA" id="ARBA00023102"/>
    </source>
</evidence>
<dbReference type="GO" id="GO:0000107">
    <property type="term" value="F:imidazoleglycerol-phosphate synthase activity"/>
    <property type="evidence" value="ECO:0007669"/>
    <property type="project" value="TreeGrafter"/>
</dbReference>
<dbReference type="RefSeq" id="WP_167545477.1">
    <property type="nucleotide sequence ID" value="NZ_FOWC01000008.1"/>
</dbReference>
<proteinExistence type="inferred from homology"/>
<dbReference type="InterPro" id="IPR011060">
    <property type="entry name" value="RibuloseP-bd_barrel"/>
</dbReference>
<protein>
    <submittedName>
        <fullName evidence="6">Cyclase</fullName>
    </submittedName>
</protein>
<dbReference type="InterPro" id="IPR006062">
    <property type="entry name" value="His_biosynth"/>
</dbReference>
<organism evidence="6 7">
    <name type="scientific">Amycolatopsis rubida</name>
    <dbReference type="NCBI Taxonomy" id="112413"/>
    <lineage>
        <taxon>Bacteria</taxon>
        <taxon>Bacillati</taxon>
        <taxon>Actinomycetota</taxon>
        <taxon>Actinomycetes</taxon>
        <taxon>Pseudonocardiales</taxon>
        <taxon>Pseudonocardiaceae</taxon>
        <taxon>Amycolatopsis</taxon>
    </lineage>
</organism>
<keyword evidence="2 5" id="KW-0028">Amino-acid biosynthesis</keyword>
<evidence type="ECO:0000256" key="4">
    <source>
        <dbReference type="ARBA" id="ARBA00029440"/>
    </source>
</evidence>
<dbReference type="EMBL" id="FOWC01000008">
    <property type="protein sequence ID" value="SFQ07518.1"/>
    <property type="molecule type" value="Genomic_DNA"/>
</dbReference>
<dbReference type="PANTHER" id="PTHR21235:SF2">
    <property type="entry name" value="IMIDAZOLE GLYCEROL PHOSPHATE SYNTHASE HISHF"/>
    <property type="match status" value="1"/>
</dbReference>
<accession>A0A1I5VIW9</accession>
<keyword evidence="3 5" id="KW-0368">Histidine biosynthesis</keyword>
<evidence type="ECO:0000256" key="1">
    <source>
        <dbReference type="ARBA" id="ARBA00009667"/>
    </source>
</evidence>
<sequence length="258" mass="26536">MSVNRAQRLLNQLVPCVDISTGRCTDPAGIPDLADPLDPVEVVSAYVSAGARQVFLDIVDPWDQLDDAVKVITGVAATAADVFVSLDHGRLSSVESCGLLLDAGAAAVSVNTSVVTNPRTVAAAAGRFGAKRMMGAVNARTSDGGPGWTAYINGGRTSTGIDAVSFGRTLSELGVGMVLANGADREGTGRGFDHALTRAMASATRLPVIASGGAKTIGHLREAVTDGGATFVLANKMLHSGSVLAADIEYSQPRMTRR</sequence>
<dbReference type="AlphaFoldDB" id="A0A1I5VIW9"/>
<evidence type="ECO:0000256" key="5">
    <source>
        <dbReference type="RuleBase" id="RU003657"/>
    </source>
</evidence>
<dbReference type="InterPro" id="IPR050064">
    <property type="entry name" value="IGPS_HisA/HisF"/>
</dbReference>
<dbReference type="GO" id="GO:0000105">
    <property type="term" value="P:L-histidine biosynthetic process"/>
    <property type="evidence" value="ECO:0007669"/>
    <property type="project" value="UniProtKB-KW"/>
</dbReference>